<dbReference type="Proteomes" id="UP001279734">
    <property type="component" value="Unassembled WGS sequence"/>
</dbReference>
<dbReference type="EMBL" id="BSYO01000003">
    <property type="protein sequence ID" value="GMH02605.1"/>
    <property type="molecule type" value="Genomic_DNA"/>
</dbReference>
<organism evidence="2 3">
    <name type="scientific">Nepenthes gracilis</name>
    <name type="common">Slender pitcher plant</name>
    <dbReference type="NCBI Taxonomy" id="150966"/>
    <lineage>
        <taxon>Eukaryota</taxon>
        <taxon>Viridiplantae</taxon>
        <taxon>Streptophyta</taxon>
        <taxon>Embryophyta</taxon>
        <taxon>Tracheophyta</taxon>
        <taxon>Spermatophyta</taxon>
        <taxon>Magnoliopsida</taxon>
        <taxon>eudicotyledons</taxon>
        <taxon>Gunneridae</taxon>
        <taxon>Pentapetalae</taxon>
        <taxon>Caryophyllales</taxon>
        <taxon>Nepenthaceae</taxon>
        <taxon>Nepenthes</taxon>
    </lineage>
</organism>
<evidence type="ECO:0000313" key="2">
    <source>
        <dbReference type="EMBL" id="GMH02605.1"/>
    </source>
</evidence>
<gene>
    <name evidence="2" type="ORF">Nepgr_004444</name>
</gene>
<sequence length="138" mass="14862">MVGAVSNSELGGPTKLVGELAQVWEEVLTVETVLTEERMPSLSTELARVSEELLICLADIGKDAKATGIMEVSRPETPVSDPVTSSFHPSPRVNQSERESILALDPMASLSHQSPRNHRPNQASTPTFTSRVPMNIAA</sequence>
<proteinExistence type="predicted"/>
<dbReference type="AlphaFoldDB" id="A0AAD3S1D6"/>
<evidence type="ECO:0000256" key="1">
    <source>
        <dbReference type="SAM" id="MobiDB-lite"/>
    </source>
</evidence>
<name>A0AAD3S1D6_NEPGR</name>
<keyword evidence="3" id="KW-1185">Reference proteome</keyword>
<feature type="compositionally biased region" description="Polar residues" evidence="1">
    <location>
        <begin position="110"/>
        <end position="132"/>
    </location>
</feature>
<accession>A0AAD3S1D6</accession>
<evidence type="ECO:0000313" key="3">
    <source>
        <dbReference type="Proteomes" id="UP001279734"/>
    </source>
</evidence>
<reference evidence="2" key="1">
    <citation type="submission" date="2023-05" db="EMBL/GenBank/DDBJ databases">
        <title>Nepenthes gracilis genome sequencing.</title>
        <authorList>
            <person name="Fukushima K."/>
        </authorList>
    </citation>
    <scope>NUCLEOTIDE SEQUENCE</scope>
    <source>
        <strain evidence="2">SING2019-196</strain>
    </source>
</reference>
<protein>
    <submittedName>
        <fullName evidence="2">Uncharacterized protein</fullName>
    </submittedName>
</protein>
<comment type="caution">
    <text evidence="2">The sequence shown here is derived from an EMBL/GenBank/DDBJ whole genome shotgun (WGS) entry which is preliminary data.</text>
</comment>
<feature type="region of interest" description="Disordered" evidence="1">
    <location>
        <begin position="73"/>
        <end position="138"/>
    </location>
</feature>
<feature type="compositionally biased region" description="Polar residues" evidence="1">
    <location>
        <begin position="82"/>
        <end position="94"/>
    </location>
</feature>